<proteinExistence type="predicted"/>
<evidence type="ECO:0000313" key="3">
    <source>
        <dbReference type="EMBL" id="CAA9378811.1"/>
    </source>
</evidence>
<feature type="domain" description="Glycosyl transferase family 1" evidence="1">
    <location>
        <begin position="193"/>
        <end position="359"/>
    </location>
</feature>
<dbReference type="InterPro" id="IPR028098">
    <property type="entry name" value="Glyco_trans_4-like_N"/>
</dbReference>
<dbReference type="Pfam" id="PF13579">
    <property type="entry name" value="Glyco_trans_4_4"/>
    <property type="match status" value="1"/>
</dbReference>
<dbReference type="InterPro" id="IPR001296">
    <property type="entry name" value="Glyco_trans_1"/>
</dbReference>
<dbReference type="CDD" id="cd03808">
    <property type="entry name" value="GT4_CapM-like"/>
    <property type="match status" value="1"/>
</dbReference>
<reference evidence="3" key="1">
    <citation type="submission" date="2020-02" db="EMBL/GenBank/DDBJ databases">
        <authorList>
            <person name="Meier V. D."/>
        </authorList>
    </citation>
    <scope>NUCLEOTIDE SEQUENCE</scope>
    <source>
        <strain evidence="3">AVDCRST_MAG64</strain>
    </source>
</reference>
<dbReference type="Pfam" id="PF00534">
    <property type="entry name" value="Glycos_transf_1"/>
    <property type="match status" value="1"/>
</dbReference>
<dbReference type="PANTHER" id="PTHR12526">
    <property type="entry name" value="GLYCOSYLTRANSFERASE"/>
    <property type="match status" value="1"/>
</dbReference>
<evidence type="ECO:0000259" key="1">
    <source>
        <dbReference type="Pfam" id="PF00534"/>
    </source>
</evidence>
<protein>
    <submittedName>
        <fullName evidence="3">Putative glycosyl transferase (WbnE)</fullName>
    </submittedName>
</protein>
<dbReference type="SUPFAM" id="SSF53756">
    <property type="entry name" value="UDP-Glycosyltransferase/glycogen phosphorylase"/>
    <property type="match status" value="1"/>
</dbReference>
<name>A0A6J4N9C7_9BACT</name>
<evidence type="ECO:0000259" key="2">
    <source>
        <dbReference type="Pfam" id="PF13579"/>
    </source>
</evidence>
<dbReference type="Gene3D" id="3.40.50.2000">
    <property type="entry name" value="Glycogen Phosphorylase B"/>
    <property type="match status" value="2"/>
</dbReference>
<feature type="domain" description="Glycosyltransferase subfamily 4-like N-terminal" evidence="2">
    <location>
        <begin position="13"/>
        <end position="175"/>
    </location>
</feature>
<dbReference type="AlphaFoldDB" id="A0A6J4N9C7"/>
<gene>
    <name evidence="3" type="ORF">AVDCRST_MAG64-480</name>
</gene>
<organism evidence="3">
    <name type="scientific">uncultured Phycisphaerae bacterium</name>
    <dbReference type="NCBI Taxonomy" id="904963"/>
    <lineage>
        <taxon>Bacteria</taxon>
        <taxon>Pseudomonadati</taxon>
        <taxon>Planctomycetota</taxon>
        <taxon>Phycisphaerae</taxon>
        <taxon>environmental samples</taxon>
    </lineage>
</organism>
<dbReference type="PANTHER" id="PTHR12526:SF630">
    <property type="entry name" value="GLYCOSYLTRANSFERASE"/>
    <property type="match status" value="1"/>
</dbReference>
<accession>A0A6J4N9C7</accession>
<sequence length="388" mass="42931">MRIVHVITRLIIGGAQENTLLSCEGQHDLGHDVTLLTGPALGPEGSLMARAAGYGYRVETVDEMRRSVLPVKDFRTYHRLVKRLRELRPDVVHTHSSKAGIIGRWAADRARVPVIVHTIHGLAFTASTSRVVNSVYRRLERTTAPLTTRIVCVADAMREQSLATGVGTPDQYVTVYSGMETRPFTDPPVPRGETRKRLGLADHHVAVGTIARLFHLKGHDDLLDLAPALCREFPQLRFLWVGDGLLREFFEHRITQMGLADRFILTGLVSPQKVPELTAAMDVLVHPSRREGLARALPQGSLACKPVVTYDVDGNREALVDGVTGFALPPFDRQKLVQALRVLLADPGLRRSMGEEGRAFALRRFDAKVMVDALERVYRDAGARAKVG</sequence>
<dbReference type="GO" id="GO:0016757">
    <property type="term" value="F:glycosyltransferase activity"/>
    <property type="evidence" value="ECO:0007669"/>
    <property type="project" value="InterPro"/>
</dbReference>
<dbReference type="EMBL" id="CADCUQ010000131">
    <property type="protein sequence ID" value="CAA9378811.1"/>
    <property type="molecule type" value="Genomic_DNA"/>
</dbReference>
<keyword evidence="3" id="KW-0808">Transferase</keyword>